<accession>A0A7Z8P0K4</accession>
<dbReference type="PANTHER" id="PTHR36844:SF1">
    <property type="entry name" value="PROTEASE PRSW"/>
    <property type="match status" value="1"/>
</dbReference>
<feature type="transmembrane region" description="Helical" evidence="1">
    <location>
        <begin position="91"/>
        <end position="114"/>
    </location>
</feature>
<dbReference type="Proteomes" id="UP000319335">
    <property type="component" value="Unassembled WGS sequence"/>
</dbReference>
<organism evidence="2 3">
    <name type="scientific">Methanolobus vulcani</name>
    <dbReference type="NCBI Taxonomy" id="38026"/>
    <lineage>
        <taxon>Archaea</taxon>
        <taxon>Methanobacteriati</taxon>
        <taxon>Methanobacteriota</taxon>
        <taxon>Stenosarchaea group</taxon>
        <taxon>Methanomicrobia</taxon>
        <taxon>Methanosarcinales</taxon>
        <taxon>Methanosarcinaceae</taxon>
        <taxon>Methanolobus</taxon>
    </lineage>
</organism>
<keyword evidence="1" id="KW-0472">Membrane</keyword>
<keyword evidence="1" id="KW-0812">Transmembrane</keyword>
<evidence type="ECO:0000313" key="2">
    <source>
        <dbReference type="EMBL" id="TQD24004.1"/>
    </source>
</evidence>
<feature type="transmembrane region" description="Helical" evidence="1">
    <location>
        <begin position="32"/>
        <end position="52"/>
    </location>
</feature>
<sequence>MDITTPDELPENIIDKQQTHFEEIQNNRKLSWLKVFTGGLVLYIFGVFALAATRNTNIFPTVVMLGNFLVPITYVAFFYQRRHLSKLDMPTTAWAFFYGGLLGVLAAATLEPIFLSQKSLFYSFEVGLIEEFAKIIGVIIIAKRCFHDSEMDGLILGAASGMGFAALESTGYAFTAYLSSGGSLSQTVIITLVRGVIAPIGHGTWTAILVSTMFRESGPQNFHINPKVIGAYITVAVLHGLWNGLPDVLSMFPVTVFNVFTGQVSIATVGFYILWRHYREAKRLQIERLRQGFQDSGCWKQN</sequence>
<evidence type="ECO:0000313" key="3">
    <source>
        <dbReference type="Proteomes" id="UP000319335"/>
    </source>
</evidence>
<dbReference type="GO" id="GO:0006508">
    <property type="term" value="P:proteolysis"/>
    <property type="evidence" value="ECO:0007669"/>
    <property type="project" value="UniProtKB-KW"/>
</dbReference>
<keyword evidence="2" id="KW-0378">Hydrolase</keyword>
<reference evidence="2 3" key="1">
    <citation type="submission" date="2019-06" db="EMBL/GenBank/DDBJ databases">
        <title>Draft genome sequence of Methanolobus vulcani B1d.</title>
        <authorList>
            <person name="Creighbaum A.J."/>
            <person name="Ticak T."/>
            <person name="Hariraju D."/>
            <person name="Arivett B.A."/>
            <person name="Ferguson D.J.Jr."/>
        </authorList>
    </citation>
    <scope>NUCLEOTIDE SEQUENCE [LARGE SCALE GENOMIC DNA]</scope>
    <source>
        <strain evidence="2 3">B1d</strain>
    </source>
</reference>
<dbReference type="AlphaFoldDB" id="A0A7Z8P0K4"/>
<feature type="transmembrane region" description="Helical" evidence="1">
    <location>
        <begin position="254"/>
        <end position="275"/>
    </location>
</feature>
<keyword evidence="1" id="KW-1133">Transmembrane helix</keyword>
<dbReference type="InterPro" id="IPR026898">
    <property type="entry name" value="PrsW"/>
</dbReference>
<dbReference type="RefSeq" id="WP_154810630.1">
    <property type="nucleotide sequence ID" value="NZ_VIAQ01000019.1"/>
</dbReference>
<gene>
    <name evidence="2" type="ORF">FKV42_12460</name>
</gene>
<feature type="transmembrane region" description="Helical" evidence="1">
    <location>
        <begin position="154"/>
        <end position="175"/>
    </location>
</feature>
<feature type="transmembrane region" description="Helical" evidence="1">
    <location>
        <begin position="58"/>
        <end position="79"/>
    </location>
</feature>
<name>A0A7Z8P0K4_9EURY</name>
<keyword evidence="2" id="KW-0645">Protease</keyword>
<dbReference type="GO" id="GO:0008237">
    <property type="term" value="F:metallopeptidase activity"/>
    <property type="evidence" value="ECO:0007669"/>
    <property type="project" value="UniProtKB-KW"/>
</dbReference>
<feature type="transmembrane region" description="Helical" evidence="1">
    <location>
        <begin position="120"/>
        <end position="142"/>
    </location>
</feature>
<keyword evidence="3" id="KW-1185">Reference proteome</keyword>
<evidence type="ECO:0000256" key="1">
    <source>
        <dbReference type="SAM" id="Phobius"/>
    </source>
</evidence>
<dbReference type="Pfam" id="PF13367">
    <property type="entry name" value="PrsW-protease"/>
    <property type="match status" value="1"/>
</dbReference>
<proteinExistence type="predicted"/>
<protein>
    <submittedName>
        <fullName evidence="2">PrsW family intramembrane metalloprotease</fullName>
    </submittedName>
</protein>
<feature type="transmembrane region" description="Helical" evidence="1">
    <location>
        <begin position="222"/>
        <end position="242"/>
    </location>
</feature>
<comment type="caution">
    <text evidence="2">The sequence shown here is derived from an EMBL/GenBank/DDBJ whole genome shotgun (WGS) entry which is preliminary data.</text>
</comment>
<keyword evidence="2" id="KW-0482">Metalloprotease</keyword>
<dbReference type="EMBL" id="VIAQ01000019">
    <property type="protein sequence ID" value="TQD24004.1"/>
    <property type="molecule type" value="Genomic_DNA"/>
</dbReference>
<feature type="transmembrane region" description="Helical" evidence="1">
    <location>
        <begin position="187"/>
        <end position="210"/>
    </location>
</feature>
<dbReference type="PANTHER" id="PTHR36844">
    <property type="entry name" value="PROTEASE PRSW"/>
    <property type="match status" value="1"/>
</dbReference>